<dbReference type="InterPro" id="IPR002636">
    <property type="entry name" value="DUF29"/>
</dbReference>
<organism evidence="1 2">
    <name type="scientific">Thiocapsa roseopersicina</name>
    <dbReference type="NCBI Taxonomy" id="1058"/>
    <lineage>
        <taxon>Bacteria</taxon>
        <taxon>Pseudomonadati</taxon>
        <taxon>Pseudomonadota</taxon>
        <taxon>Gammaproteobacteria</taxon>
        <taxon>Chromatiales</taxon>
        <taxon>Chromatiaceae</taxon>
        <taxon>Thiocapsa</taxon>
    </lineage>
</organism>
<evidence type="ECO:0008006" key="3">
    <source>
        <dbReference type="Google" id="ProtNLM"/>
    </source>
</evidence>
<dbReference type="RefSeq" id="WP_093029996.1">
    <property type="nucleotide sequence ID" value="NZ_FNNZ01000006.1"/>
</dbReference>
<dbReference type="Proteomes" id="UP000198816">
    <property type="component" value="Unassembled WGS sequence"/>
</dbReference>
<dbReference type="PANTHER" id="PTHR34235">
    <property type="entry name" value="SLR1203 PROTEIN-RELATED"/>
    <property type="match status" value="1"/>
</dbReference>
<evidence type="ECO:0000313" key="1">
    <source>
        <dbReference type="EMBL" id="SDW61412.1"/>
    </source>
</evidence>
<dbReference type="Gene3D" id="1.20.1220.20">
    <property type="entry name" value="Uncharcterised protein PF01724"/>
    <property type="match status" value="1"/>
</dbReference>
<dbReference type="Pfam" id="PF01724">
    <property type="entry name" value="DUF29"/>
    <property type="match status" value="1"/>
</dbReference>
<name>A0A1H2UZA0_THIRO</name>
<accession>A0A1H2UZA0</accession>
<protein>
    <recommendedName>
        <fullName evidence="3">DUF29 domain-containing protein</fullName>
    </recommendedName>
</protein>
<dbReference type="STRING" id="1058.SAMN05421783_10649"/>
<dbReference type="PANTHER" id="PTHR34235:SF4">
    <property type="entry name" value="SLR0291 PROTEIN"/>
    <property type="match status" value="1"/>
</dbReference>
<sequence>MQSTYDLDFYAWANTQAALLRSGRIDQADIEHIAEEIESMGKSELRELENRLARLFTHLLKWQFQPNRRSRSWTLTIKEQRRRLHRHLAQNPSLKAKLEQAVLDAYGDAILEAARETGLAEETFPPVCPFTIEQILNDEGPGNEPKAM</sequence>
<evidence type="ECO:0000313" key="2">
    <source>
        <dbReference type="Proteomes" id="UP000198816"/>
    </source>
</evidence>
<dbReference type="AlphaFoldDB" id="A0A1H2UZA0"/>
<reference evidence="2" key="1">
    <citation type="submission" date="2016-10" db="EMBL/GenBank/DDBJ databases">
        <authorList>
            <person name="Varghese N."/>
            <person name="Submissions S."/>
        </authorList>
    </citation>
    <scope>NUCLEOTIDE SEQUENCE [LARGE SCALE GENOMIC DNA]</scope>
    <source>
        <strain evidence="2">DSM 217</strain>
    </source>
</reference>
<proteinExistence type="predicted"/>
<keyword evidence="2" id="KW-1185">Reference proteome</keyword>
<dbReference type="EMBL" id="FNNZ01000006">
    <property type="protein sequence ID" value="SDW61412.1"/>
    <property type="molecule type" value="Genomic_DNA"/>
</dbReference>
<dbReference type="OrthoDB" id="5766125at2"/>
<gene>
    <name evidence="1" type="ORF">SAMN05421783_10649</name>
</gene>